<dbReference type="KEGG" id="tpla:ElP_39970"/>
<keyword evidence="4 6" id="KW-0808">Transferase</keyword>
<evidence type="ECO:0000256" key="8">
    <source>
        <dbReference type="RuleBase" id="RU003406"/>
    </source>
</evidence>
<comment type="similarity">
    <text evidence="2 6 8">Belongs to the citrate synthase family.</text>
</comment>
<comment type="catalytic activity">
    <reaction evidence="5">
        <text>oxaloacetate + acetyl-CoA + H2O = citrate + CoA + H(+)</text>
        <dbReference type="Rhea" id="RHEA:16845"/>
        <dbReference type="ChEBI" id="CHEBI:15377"/>
        <dbReference type="ChEBI" id="CHEBI:15378"/>
        <dbReference type="ChEBI" id="CHEBI:16452"/>
        <dbReference type="ChEBI" id="CHEBI:16947"/>
        <dbReference type="ChEBI" id="CHEBI:57287"/>
        <dbReference type="ChEBI" id="CHEBI:57288"/>
        <dbReference type="EC" id="2.3.3.16"/>
    </reaction>
</comment>
<feature type="active site" evidence="7">
    <location>
        <position position="319"/>
    </location>
</feature>
<keyword evidence="9" id="KW-0012">Acyltransferase</keyword>
<accession>A0A518H5H6</accession>
<dbReference type="InterPro" id="IPR024176">
    <property type="entry name" value="Citrate_synthase_bac-typ"/>
</dbReference>
<dbReference type="EMBL" id="CP036426">
    <property type="protein sequence ID" value="QDV36085.1"/>
    <property type="molecule type" value="Genomic_DNA"/>
</dbReference>
<evidence type="ECO:0000256" key="3">
    <source>
        <dbReference type="ARBA" id="ARBA00022532"/>
    </source>
</evidence>
<evidence type="ECO:0000256" key="1">
    <source>
        <dbReference type="ARBA" id="ARBA00004751"/>
    </source>
</evidence>
<evidence type="ECO:0000256" key="7">
    <source>
        <dbReference type="PIRSR" id="PIRSR001369-1"/>
    </source>
</evidence>
<dbReference type="Gene3D" id="1.10.580.10">
    <property type="entry name" value="Citrate Synthase, domain 1"/>
    <property type="match status" value="1"/>
</dbReference>
<dbReference type="GO" id="GO:0006099">
    <property type="term" value="P:tricarboxylic acid cycle"/>
    <property type="evidence" value="ECO:0007669"/>
    <property type="project" value="UniProtKB-UniPathway"/>
</dbReference>
<feature type="active site" evidence="7">
    <location>
        <position position="268"/>
    </location>
</feature>
<dbReference type="Proteomes" id="UP000317835">
    <property type="component" value="Chromosome"/>
</dbReference>
<evidence type="ECO:0000256" key="6">
    <source>
        <dbReference type="PIRNR" id="PIRNR001369"/>
    </source>
</evidence>
<dbReference type="InterPro" id="IPR002020">
    <property type="entry name" value="Citrate_synthase"/>
</dbReference>
<protein>
    <recommendedName>
        <fullName evidence="6">Citrate synthase</fullName>
    </recommendedName>
</protein>
<sequence length="383" mass="41426">MSSASEDTYFPGLEGVISNETAIADMQGTEGQGGLAFRGYAIEDLAGKVSYEEAAFLLLHGDLPSKAQLEEFGGRLSSARAIPDPLVTLLKAVPEGVHPMDTLRTAVSVLAHYDPEVNAPVQDHAANVRKAERLIAQMATAVAAAARVARGQEPIAPKAGLGHAANFLAMLNGADPTEAQAEAFDLSLTLYAEHELNASTFAARVTASTLSDIHSAIVSAVGTLKGSLHGGANEKSWEVLQQVGEPEKAERWIQDALARKERIMGFGHRVYKTGDPRAVILKRHCQRVAAEIGDDRWERIAEPIERAVTGQKNLPPNVDWPSARLYHYLGIEVPIYTPIFAMARVAGWAAHVIEQLDNNRLMRPRARYVGTPNRAVRPIADRG</sequence>
<evidence type="ECO:0000313" key="9">
    <source>
        <dbReference type="EMBL" id="QDV36085.1"/>
    </source>
</evidence>
<evidence type="ECO:0000256" key="5">
    <source>
        <dbReference type="ARBA" id="ARBA00049288"/>
    </source>
</evidence>
<dbReference type="PANTHER" id="PTHR11739:SF4">
    <property type="entry name" value="CITRATE SYNTHASE, PEROXISOMAL"/>
    <property type="match status" value="1"/>
</dbReference>
<dbReference type="SUPFAM" id="SSF48256">
    <property type="entry name" value="Citrate synthase"/>
    <property type="match status" value="1"/>
</dbReference>
<dbReference type="InterPro" id="IPR019810">
    <property type="entry name" value="Citrate_synthase_AS"/>
</dbReference>
<dbReference type="GO" id="GO:0036440">
    <property type="term" value="F:citrate synthase activity"/>
    <property type="evidence" value="ECO:0007669"/>
    <property type="project" value="UniProtKB-EC"/>
</dbReference>
<dbReference type="InterPro" id="IPR036969">
    <property type="entry name" value="Citrate_synthase_sf"/>
</dbReference>
<dbReference type="PIRSF" id="PIRSF001369">
    <property type="entry name" value="Citrate_synth"/>
    <property type="match status" value="1"/>
</dbReference>
<name>A0A518H5H6_9BACT</name>
<evidence type="ECO:0000313" key="10">
    <source>
        <dbReference type="Proteomes" id="UP000317835"/>
    </source>
</evidence>
<dbReference type="PRINTS" id="PR00143">
    <property type="entry name" value="CITRTSNTHASE"/>
</dbReference>
<dbReference type="NCBIfam" id="TIGR01800">
    <property type="entry name" value="cit_synth_II"/>
    <property type="match status" value="1"/>
</dbReference>
<dbReference type="PROSITE" id="PS00480">
    <property type="entry name" value="CITRATE_SYNTHASE"/>
    <property type="match status" value="1"/>
</dbReference>
<evidence type="ECO:0000256" key="4">
    <source>
        <dbReference type="ARBA" id="ARBA00022679"/>
    </source>
</evidence>
<dbReference type="AlphaFoldDB" id="A0A518H5H6"/>
<dbReference type="InterPro" id="IPR011278">
    <property type="entry name" value="2-MeCitrate/Citrate_synth_II"/>
</dbReference>
<dbReference type="Gene3D" id="1.10.230.10">
    <property type="entry name" value="Cytochrome P450-Terp, domain 2"/>
    <property type="match status" value="1"/>
</dbReference>
<keyword evidence="3" id="KW-0816">Tricarboxylic acid cycle</keyword>
<dbReference type="Pfam" id="PF00285">
    <property type="entry name" value="Citrate_synt"/>
    <property type="match status" value="1"/>
</dbReference>
<dbReference type="UniPathway" id="UPA00223"/>
<dbReference type="OrthoDB" id="9800864at2"/>
<organism evidence="9 10">
    <name type="scientific">Tautonia plasticadhaerens</name>
    <dbReference type="NCBI Taxonomy" id="2527974"/>
    <lineage>
        <taxon>Bacteria</taxon>
        <taxon>Pseudomonadati</taxon>
        <taxon>Planctomycetota</taxon>
        <taxon>Planctomycetia</taxon>
        <taxon>Isosphaerales</taxon>
        <taxon>Isosphaeraceae</taxon>
        <taxon>Tautonia</taxon>
    </lineage>
</organism>
<gene>
    <name evidence="9" type="primary">citZ</name>
    <name evidence="9" type="ORF">ElP_39970</name>
</gene>
<keyword evidence="10" id="KW-1185">Reference proteome</keyword>
<proteinExistence type="inferred from homology"/>
<comment type="pathway">
    <text evidence="1">Carbohydrate metabolism; tricarboxylic acid cycle; isocitrate from oxaloacetate: step 1/2.</text>
</comment>
<dbReference type="InterPro" id="IPR016143">
    <property type="entry name" value="Citrate_synth-like_sm_a-sub"/>
</dbReference>
<dbReference type="GO" id="GO:0005829">
    <property type="term" value="C:cytosol"/>
    <property type="evidence" value="ECO:0007669"/>
    <property type="project" value="TreeGrafter"/>
</dbReference>
<dbReference type="PANTHER" id="PTHR11739">
    <property type="entry name" value="CITRATE SYNTHASE"/>
    <property type="match status" value="1"/>
</dbReference>
<evidence type="ECO:0000256" key="2">
    <source>
        <dbReference type="ARBA" id="ARBA00010566"/>
    </source>
</evidence>
<reference evidence="9 10" key="1">
    <citation type="submission" date="2019-02" db="EMBL/GenBank/DDBJ databases">
        <title>Deep-cultivation of Planctomycetes and their phenomic and genomic characterization uncovers novel biology.</title>
        <authorList>
            <person name="Wiegand S."/>
            <person name="Jogler M."/>
            <person name="Boedeker C."/>
            <person name="Pinto D."/>
            <person name="Vollmers J."/>
            <person name="Rivas-Marin E."/>
            <person name="Kohn T."/>
            <person name="Peeters S.H."/>
            <person name="Heuer A."/>
            <person name="Rast P."/>
            <person name="Oberbeckmann S."/>
            <person name="Bunk B."/>
            <person name="Jeske O."/>
            <person name="Meyerdierks A."/>
            <person name="Storesund J.E."/>
            <person name="Kallscheuer N."/>
            <person name="Luecker S."/>
            <person name="Lage O.M."/>
            <person name="Pohl T."/>
            <person name="Merkel B.J."/>
            <person name="Hornburger P."/>
            <person name="Mueller R.-W."/>
            <person name="Bruemmer F."/>
            <person name="Labrenz M."/>
            <person name="Spormann A.M."/>
            <person name="Op den Camp H."/>
            <person name="Overmann J."/>
            <person name="Amann R."/>
            <person name="Jetten M.S.M."/>
            <person name="Mascher T."/>
            <person name="Medema M.H."/>
            <person name="Devos D.P."/>
            <person name="Kaster A.-K."/>
            <person name="Ovreas L."/>
            <person name="Rohde M."/>
            <person name="Galperin M.Y."/>
            <person name="Jogler C."/>
        </authorList>
    </citation>
    <scope>NUCLEOTIDE SEQUENCE [LARGE SCALE GENOMIC DNA]</scope>
    <source>
        <strain evidence="9 10">ElP</strain>
    </source>
</reference>
<dbReference type="InterPro" id="IPR016142">
    <property type="entry name" value="Citrate_synth-like_lrg_a-sub"/>
</dbReference>
<dbReference type="GO" id="GO:0005975">
    <property type="term" value="P:carbohydrate metabolic process"/>
    <property type="evidence" value="ECO:0007669"/>
    <property type="project" value="TreeGrafter"/>
</dbReference>
<dbReference type="RefSeq" id="WP_145272111.1">
    <property type="nucleotide sequence ID" value="NZ_CP036426.1"/>
</dbReference>